<dbReference type="InterPro" id="IPR052379">
    <property type="entry name" value="Type_VII_TA_RNase"/>
</dbReference>
<evidence type="ECO:0000256" key="1">
    <source>
        <dbReference type="ARBA" id="ARBA00022553"/>
    </source>
</evidence>
<name>D7E7J8_METEZ</name>
<dbReference type="OrthoDB" id="25331at2157"/>
<keyword evidence="4" id="KW-0378">Hydrolase</keyword>
<dbReference type="GeneID" id="9346829"/>
<keyword evidence="3" id="KW-0540">Nuclease</keyword>
<gene>
    <name evidence="6" type="ordered locus">Metev_1196</name>
</gene>
<organism evidence="6 7">
    <name type="scientific">Methanohalobium evestigatum (strain ATCC BAA-1072 / DSM 3721 / NBRC 107634 / OCM 161 / Z-7303)</name>
    <dbReference type="NCBI Taxonomy" id="644295"/>
    <lineage>
        <taxon>Archaea</taxon>
        <taxon>Methanobacteriati</taxon>
        <taxon>Methanobacteriota</taxon>
        <taxon>Stenosarchaea group</taxon>
        <taxon>Methanomicrobia</taxon>
        <taxon>Methanosarcinales</taxon>
        <taxon>Methanosarcinaceae</taxon>
        <taxon>Methanohalobium</taxon>
    </lineage>
</organism>
<dbReference type="AlphaFoldDB" id="D7E7J8"/>
<keyword evidence="1" id="KW-0597">Phosphoprotein</keyword>
<sequence>MDAKNKILRKLNFMQKRVNYLKTIDTEKMDLQDNYEMRSAVERNIQIAIECVIDIGLVIISKEGLKKPEDYENVILILGKNAIIPEDFAKDFSTVASWRDALVHVDDEINTSLLENFLREQLGDFERYGKYILDYLDANRDYSDY</sequence>
<evidence type="ECO:0000256" key="5">
    <source>
        <dbReference type="ARBA" id="ARBA00024207"/>
    </source>
</evidence>
<proteinExistence type="inferred from homology"/>
<evidence type="ECO:0000313" key="7">
    <source>
        <dbReference type="Proteomes" id="UP000000391"/>
    </source>
</evidence>
<dbReference type="Proteomes" id="UP000000391">
    <property type="component" value="Chromosome"/>
</dbReference>
<keyword evidence="2" id="KW-1277">Toxin-antitoxin system</keyword>
<keyword evidence="7" id="KW-1185">Reference proteome</keyword>
<dbReference type="HOGENOM" id="CLU_142825_1_0_2"/>
<dbReference type="PANTHER" id="PTHR33397:SF5">
    <property type="entry name" value="RNASE YUTE-RELATED"/>
    <property type="match status" value="1"/>
</dbReference>
<dbReference type="KEGG" id="mev:Metev_1196"/>
<dbReference type="InterPro" id="IPR037038">
    <property type="entry name" value="HepT-like_sf"/>
</dbReference>
<evidence type="ECO:0000313" key="6">
    <source>
        <dbReference type="EMBL" id="ADI74071.1"/>
    </source>
</evidence>
<evidence type="ECO:0008006" key="8">
    <source>
        <dbReference type="Google" id="ProtNLM"/>
    </source>
</evidence>
<dbReference type="GO" id="GO:0016787">
    <property type="term" value="F:hydrolase activity"/>
    <property type="evidence" value="ECO:0007669"/>
    <property type="project" value="UniProtKB-KW"/>
</dbReference>
<protein>
    <recommendedName>
        <fullName evidence="8">DUF86 domain-containing protein</fullName>
    </recommendedName>
</protein>
<dbReference type="InterPro" id="IPR008201">
    <property type="entry name" value="HepT-like"/>
</dbReference>
<evidence type="ECO:0000256" key="2">
    <source>
        <dbReference type="ARBA" id="ARBA00022649"/>
    </source>
</evidence>
<dbReference type="STRING" id="644295.Metev_1196"/>
<evidence type="ECO:0000256" key="4">
    <source>
        <dbReference type="ARBA" id="ARBA00022801"/>
    </source>
</evidence>
<dbReference type="GO" id="GO:0004540">
    <property type="term" value="F:RNA nuclease activity"/>
    <property type="evidence" value="ECO:0007669"/>
    <property type="project" value="InterPro"/>
</dbReference>
<dbReference type="RefSeq" id="WP_013194638.1">
    <property type="nucleotide sequence ID" value="NC_014253.1"/>
</dbReference>
<dbReference type="GO" id="GO:0110001">
    <property type="term" value="C:toxin-antitoxin complex"/>
    <property type="evidence" value="ECO:0007669"/>
    <property type="project" value="InterPro"/>
</dbReference>
<evidence type="ECO:0000256" key="3">
    <source>
        <dbReference type="ARBA" id="ARBA00022722"/>
    </source>
</evidence>
<comment type="similarity">
    <text evidence="5">Belongs to the HepT RNase toxin family.</text>
</comment>
<reference evidence="6 7" key="1">
    <citation type="submission" date="2010-06" db="EMBL/GenBank/DDBJ databases">
        <title>Complete sequence chromosome of Methanohalobium evestigatum Z-7303.</title>
        <authorList>
            <consortium name="US DOE Joint Genome Institute"/>
            <person name="Lucas S."/>
            <person name="Copeland A."/>
            <person name="Lapidus A."/>
            <person name="Cheng J.-F."/>
            <person name="Bruce D."/>
            <person name="Goodwin L."/>
            <person name="Pitluck S."/>
            <person name="Saunders E."/>
            <person name="Detter J.C."/>
            <person name="Han C."/>
            <person name="Tapia R."/>
            <person name="Land M."/>
            <person name="Hauser L."/>
            <person name="Kyrpides N."/>
            <person name="Mikhailova N."/>
            <person name="Sieprawska-Lupa M."/>
            <person name="Whitman W.B."/>
            <person name="Anderson I."/>
            <person name="Woyke T."/>
        </authorList>
    </citation>
    <scope>NUCLEOTIDE SEQUENCE [LARGE SCALE GENOMIC DNA]</scope>
    <source>
        <strain evidence="7">ATCC BAA-1072 / DSM 3721 / NBRC 107634 / OCM 161 / Z-7303</strain>
    </source>
</reference>
<dbReference type="Gene3D" id="1.20.120.580">
    <property type="entry name" value="bsu32300-like"/>
    <property type="match status" value="1"/>
</dbReference>
<dbReference type="Pfam" id="PF01934">
    <property type="entry name" value="HepT-like"/>
    <property type="match status" value="1"/>
</dbReference>
<accession>D7E7J8</accession>
<dbReference type="NCBIfam" id="NF047751">
    <property type="entry name" value="HepT_toxin"/>
    <property type="match status" value="1"/>
</dbReference>
<dbReference type="EMBL" id="CP002069">
    <property type="protein sequence ID" value="ADI74071.1"/>
    <property type="molecule type" value="Genomic_DNA"/>
</dbReference>
<dbReference type="PANTHER" id="PTHR33397">
    <property type="entry name" value="UPF0331 PROTEIN YUTE"/>
    <property type="match status" value="1"/>
</dbReference>